<dbReference type="InterPro" id="IPR051125">
    <property type="entry name" value="ABC-4/HrtB_transporter"/>
</dbReference>
<dbReference type="PANTHER" id="PTHR43738">
    <property type="entry name" value="ABC TRANSPORTER, MEMBRANE PROTEIN"/>
    <property type="match status" value="1"/>
</dbReference>
<evidence type="ECO:0000256" key="3">
    <source>
        <dbReference type="ARBA" id="ARBA00022692"/>
    </source>
</evidence>
<dbReference type="OrthoDB" id="9784014at2"/>
<dbReference type="InterPro" id="IPR003838">
    <property type="entry name" value="ABC3_permease_C"/>
</dbReference>
<accession>A0A099KFQ4</accession>
<evidence type="ECO:0000256" key="4">
    <source>
        <dbReference type="ARBA" id="ARBA00022989"/>
    </source>
</evidence>
<name>A0A099KFQ4_COLPS</name>
<evidence type="ECO:0000313" key="9">
    <source>
        <dbReference type="EMBL" id="KGJ89589.1"/>
    </source>
</evidence>
<keyword evidence="2" id="KW-1003">Cell membrane</keyword>
<dbReference type="Pfam" id="PF12704">
    <property type="entry name" value="MacB_PCD"/>
    <property type="match status" value="1"/>
</dbReference>
<evidence type="ECO:0000313" key="10">
    <source>
        <dbReference type="Proteomes" id="UP000029843"/>
    </source>
</evidence>
<feature type="domain" description="ABC3 transporter permease C-terminal" evidence="7">
    <location>
        <begin position="290"/>
        <end position="406"/>
    </location>
</feature>
<feature type="transmembrane region" description="Helical" evidence="6">
    <location>
        <begin position="15"/>
        <end position="34"/>
    </location>
</feature>
<feature type="transmembrane region" description="Helical" evidence="6">
    <location>
        <begin position="330"/>
        <end position="356"/>
    </location>
</feature>
<dbReference type="GO" id="GO:0005886">
    <property type="term" value="C:plasma membrane"/>
    <property type="evidence" value="ECO:0007669"/>
    <property type="project" value="UniProtKB-SubCell"/>
</dbReference>
<sequence length="412" mass="45264">MFLKLAAQSLIHRKGSVILTTLALSISMLVMFSVEHMRAQAKTNFASSVSGVDLIVGARSGELNLLLYSVFRMGKATNNMSWQSYVDLSEDSAVSWAIPISLGDSHQGYRVLGTISDYFEHFSYGAKQSLIFSEGRKLNSTFDVVIGSEVAKTLNYQLGKALTLSHGIGSTSFTNHDDTPFRVIGILEATGTPVDQTIHVSLQGLEVVHLSASKRKQFIHNHESKLSHDDELDPKSITAVMIGLKSRVRAFQLQRKINTSNGEPLMAILPGVALSQLWKTVSIAENTLRVVSALVIVSTLLGLSAMLLVSIRERRQEIKLLRMIGASPFFIYWLIEVEALLIISISTIFAIVLLMFSFTYSKEFLLNQYGLSIGLNVVSINNLKAIGLIFLLTLLAAVPPSVMAFKEAAKKQ</sequence>
<evidence type="ECO:0000256" key="2">
    <source>
        <dbReference type="ARBA" id="ARBA00022475"/>
    </source>
</evidence>
<evidence type="ECO:0000256" key="6">
    <source>
        <dbReference type="SAM" id="Phobius"/>
    </source>
</evidence>
<keyword evidence="5 6" id="KW-0472">Membrane</keyword>
<evidence type="ECO:0000256" key="5">
    <source>
        <dbReference type="ARBA" id="ARBA00023136"/>
    </source>
</evidence>
<feature type="transmembrane region" description="Helical" evidence="6">
    <location>
        <begin position="290"/>
        <end position="309"/>
    </location>
</feature>
<dbReference type="PANTHER" id="PTHR43738:SF2">
    <property type="entry name" value="ABC TRANSPORTER PERMEASE"/>
    <property type="match status" value="1"/>
</dbReference>
<evidence type="ECO:0000259" key="8">
    <source>
        <dbReference type="Pfam" id="PF12704"/>
    </source>
</evidence>
<keyword evidence="4 6" id="KW-1133">Transmembrane helix</keyword>
<dbReference type="Pfam" id="PF02687">
    <property type="entry name" value="FtsX"/>
    <property type="match status" value="1"/>
</dbReference>
<feature type="transmembrane region" description="Helical" evidence="6">
    <location>
        <begin position="385"/>
        <end position="405"/>
    </location>
</feature>
<dbReference type="RefSeq" id="WP_033094612.1">
    <property type="nucleotide sequence ID" value="NZ_JQED01000040.1"/>
</dbReference>
<organism evidence="9 10">
    <name type="scientific">Colwellia psychrerythraea</name>
    <name type="common">Vibrio psychroerythus</name>
    <dbReference type="NCBI Taxonomy" id="28229"/>
    <lineage>
        <taxon>Bacteria</taxon>
        <taxon>Pseudomonadati</taxon>
        <taxon>Pseudomonadota</taxon>
        <taxon>Gammaproteobacteria</taxon>
        <taxon>Alteromonadales</taxon>
        <taxon>Colwelliaceae</taxon>
        <taxon>Colwellia</taxon>
    </lineage>
</organism>
<feature type="domain" description="MacB-like periplasmic core" evidence="8">
    <location>
        <begin position="20"/>
        <end position="258"/>
    </location>
</feature>
<dbReference type="AlphaFoldDB" id="A0A099KFQ4"/>
<evidence type="ECO:0000259" key="7">
    <source>
        <dbReference type="Pfam" id="PF02687"/>
    </source>
</evidence>
<dbReference type="PATRIC" id="fig|28229.4.peg.2931"/>
<dbReference type="InterPro" id="IPR025857">
    <property type="entry name" value="MacB_PCD"/>
</dbReference>
<protein>
    <submittedName>
        <fullName evidence="9">MacB-like periplasmic core domain containing protein</fullName>
    </submittedName>
</protein>
<evidence type="ECO:0000256" key="1">
    <source>
        <dbReference type="ARBA" id="ARBA00004651"/>
    </source>
</evidence>
<dbReference type="EMBL" id="JQED01000040">
    <property type="protein sequence ID" value="KGJ89589.1"/>
    <property type="molecule type" value="Genomic_DNA"/>
</dbReference>
<comment type="caution">
    <text evidence="9">The sequence shown here is derived from an EMBL/GenBank/DDBJ whole genome shotgun (WGS) entry which is preliminary data.</text>
</comment>
<proteinExistence type="predicted"/>
<comment type="subcellular location">
    <subcellularLocation>
        <location evidence="1">Cell membrane</location>
        <topology evidence="1">Multi-pass membrane protein</topology>
    </subcellularLocation>
</comment>
<dbReference type="Proteomes" id="UP000029843">
    <property type="component" value="Unassembled WGS sequence"/>
</dbReference>
<reference evidence="9 10" key="1">
    <citation type="submission" date="2014-08" db="EMBL/GenBank/DDBJ databases">
        <title>Genomic and Phenotypic Diversity of Colwellia psychrerythraea strains from Disparate Marine Basins.</title>
        <authorList>
            <person name="Techtmann S.M."/>
            <person name="Stelling S.C."/>
            <person name="Utturkar S.M."/>
            <person name="Alshibli N."/>
            <person name="Harris A."/>
            <person name="Brown S.D."/>
            <person name="Hazen T.C."/>
        </authorList>
    </citation>
    <scope>NUCLEOTIDE SEQUENCE [LARGE SCALE GENOMIC DNA]</scope>
    <source>
        <strain evidence="9 10">ND2E</strain>
    </source>
</reference>
<keyword evidence="3 6" id="KW-0812">Transmembrane</keyword>
<gene>
    <name evidence="9" type="ORF">ND2E_3780</name>
</gene>